<dbReference type="Pfam" id="PF00085">
    <property type="entry name" value="Thioredoxin"/>
    <property type="match status" value="1"/>
</dbReference>
<dbReference type="InterPro" id="IPR013766">
    <property type="entry name" value="Thioredoxin_domain"/>
</dbReference>
<dbReference type="PANTHER" id="PTHR45815:SF3">
    <property type="entry name" value="PROTEIN DISULFIDE-ISOMERASE A6"/>
    <property type="match status" value="1"/>
</dbReference>
<feature type="domain" description="Thioredoxin" evidence="1">
    <location>
        <begin position="1"/>
        <end position="113"/>
    </location>
</feature>
<evidence type="ECO:0000313" key="3">
    <source>
        <dbReference type="Proteomes" id="UP000629468"/>
    </source>
</evidence>
<dbReference type="SUPFAM" id="SSF52833">
    <property type="entry name" value="Thioredoxin-like"/>
    <property type="match status" value="1"/>
</dbReference>
<protein>
    <recommendedName>
        <fullName evidence="1">Thioredoxin domain-containing protein</fullName>
    </recommendedName>
</protein>
<dbReference type="GO" id="GO:0015035">
    <property type="term" value="F:protein-disulfide reductase activity"/>
    <property type="evidence" value="ECO:0007669"/>
    <property type="project" value="TreeGrafter"/>
</dbReference>
<reference evidence="2 3" key="1">
    <citation type="journal article" name="Sci. Rep.">
        <title>Telomere-to-telomere assembled and centromere annotated genomes of the two main subspecies of the button mushroom Agaricus bisporus reveal especially polymorphic chromosome ends.</title>
        <authorList>
            <person name="Sonnenberg A.S.M."/>
            <person name="Sedaghat-Telgerd N."/>
            <person name="Lavrijssen B."/>
            <person name="Ohm R.A."/>
            <person name="Hendrickx P.M."/>
            <person name="Scholtmeijer K."/>
            <person name="Baars J.J.P."/>
            <person name="van Peer A."/>
        </authorList>
    </citation>
    <scope>NUCLEOTIDE SEQUENCE [LARGE SCALE GENOMIC DNA]</scope>
    <source>
        <strain evidence="2 3">H119_p4</strain>
    </source>
</reference>
<dbReference type="PROSITE" id="PS51352">
    <property type="entry name" value="THIOREDOXIN_2"/>
    <property type="match status" value="1"/>
</dbReference>
<dbReference type="EMBL" id="JABXXO010000009">
    <property type="protein sequence ID" value="KAF7770306.1"/>
    <property type="molecule type" value="Genomic_DNA"/>
</dbReference>
<comment type="caution">
    <text evidence="2">The sequence shown here is derived from an EMBL/GenBank/DDBJ whole genome shotgun (WGS) entry which is preliminary data.</text>
</comment>
<dbReference type="Gene3D" id="3.40.30.10">
    <property type="entry name" value="Glutaredoxin"/>
    <property type="match status" value="2"/>
</dbReference>
<proteinExistence type="predicted"/>
<dbReference type="PANTHER" id="PTHR45815">
    <property type="entry name" value="PROTEIN DISULFIDE-ISOMERASE A6"/>
    <property type="match status" value="1"/>
</dbReference>
<dbReference type="GO" id="GO:0005788">
    <property type="term" value="C:endoplasmic reticulum lumen"/>
    <property type="evidence" value="ECO:0007669"/>
    <property type="project" value="TreeGrafter"/>
</dbReference>
<dbReference type="Proteomes" id="UP000629468">
    <property type="component" value="Unassembled WGS sequence"/>
</dbReference>
<organism evidence="2 3">
    <name type="scientific">Agaricus bisporus var. burnettii</name>
    <dbReference type="NCBI Taxonomy" id="192524"/>
    <lineage>
        <taxon>Eukaryota</taxon>
        <taxon>Fungi</taxon>
        <taxon>Dikarya</taxon>
        <taxon>Basidiomycota</taxon>
        <taxon>Agaricomycotina</taxon>
        <taxon>Agaricomycetes</taxon>
        <taxon>Agaricomycetidae</taxon>
        <taxon>Agaricales</taxon>
        <taxon>Agaricineae</taxon>
        <taxon>Agaricaceae</taxon>
        <taxon>Agaricus</taxon>
    </lineage>
</organism>
<evidence type="ECO:0000313" key="2">
    <source>
        <dbReference type="EMBL" id="KAF7770306.1"/>
    </source>
</evidence>
<sequence>MRFSLQSFKKAMKSNQTSLVAFVAPWCGHCQRMAPEYAKVSDKLYPLIPTYAVDCDEEKNKPLCAEQRVQGFPTVKLFPRGNKVAPMTYDSGDRTASAFYKWATLRVPNHVTKLSKAGNIESWVDKTKEENTLLLLTKEKKVPLLWKVLANKYYGKLGLAAHRDDDGQTAKDLGFDDSTKVLIYPAGDSKPVKYDGATKIEPLTKLFNSILDGTADLGTANEAAKTSDRPDDEL</sequence>
<dbReference type="AlphaFoldDB" id="A0A8H7C8X0"/>
<evidence type="ECO:0000259" key="1">
    <source>
        <dbReference type="PROSITE" id="PS51352"/>
    </source>
</evidence>
<name>A0A8H7C8X0_AGABI</name>
<dbReference type="GO" id="GO:0034976">
    <property type="term" value="P:response to endoplasmic reticulum stress"/>
    <property type="evidence" value="ECO:0007669"/>
    <property type="project" value="TreeGrafter"/>
</dbReference>
<dbReference type="PRINTS" id="PR00421">
    <property type="entry name" value="THIOREDOXIN"/>
</dbReference>
<gene>
    <name evidence="2" type="ORF">Agabi119p4_6280</name>
</gene>
<accession>A0A8H7C8X0</accession>
<dbReference type="InterPro" id="IPR036249">
    <property type="entry name" value="Thioredoxin-like_sf"/>
</dbReference>